<proteinExistence type="predicted"/>
<dbReference type="EMBL" id="QXGI01000001">
    <property type="protein sequence ID" value="RSX49771.1"/>
    <property type="molecule type" value="Genomic_DNA"/>
</dbReference>
<dbReference type="RefSeq" id="WP_126031287.1">
    <property type="nucleotide sequence ID" value="NZ_QXGI01000001.1"/>
</dbReference>
<evidence type="ECO:0000313" key="2">
    <source>
        <dbReference type="EMBL" id="RSX49771.1"/>
    </source>
</evidence>
<name>A0A430FAA7_9BIFI</name>
<dbReference type="Proteomes" id="UP000288052">
    <property type="component" value="Unassembled WGS sequence"/>
</dbReference>
<evidence type="ECO:0000256" key="1">
    <source>
        <dbReference type="SAM" id="MobiDB-lite"/>
    </source>
</evidence>
<accession>A0A430FAA7</accession>
<keyword evidence="3" id="KW-1185">Reference proteome</keyword>
<reference evidence="2 3" key="1">
    <citation type="submission" date="2018-09" db="EMBL/GenBank/DDBJ databases">
        <title>Characterization of the phylogenetic diversity of five novel species belonging to the genus Bifidobacterium.</title>
        <authorList>
            <person name="Lugli G.A."/>
            <person name="Duranti S."/>
            <person name="Milani C."/>
        </authorList>
    </citation>
    <scope>NUCLEOTIDE SEQUENCE [LARGE SCALE GENOMIC DNA]</scope>
    <source>
        <strain evidence="2 3">2020B</strain>
    </source>
</reference>
<evidence type="ECO:0000313" key="3">
    <source>
        <dbReference type="Proteomes" id="UP000288052"/>
    </source>
</evidence>
<organism evidence="2 3">
    <name type="scientific">Bifidobacterium castoris</name>
    <dbReference type="NCBI Taxonomy" id="2306972"/>
    <lineage>
        <taxon>Bacteria</taxon>
        <taxon>Bacillati</taxon>
        <taxon>Actinomycetota</taxon>
        <taxon>Actinomycetes</taxon>
        <taxon>Bifidobacteriales</taxon>
        <taxon>Bifidobacteriaceae</taxon>
        <taxon>Bifidobacterium</taxon>
    </lineage>
</organism>
<gene>
    <name evidence="2" type="ORF">D2E22_0232</name>
</gene>
<sequence>MEQPRKPKGSPNGTGGQYDTTRHGATPLPAMTGPDPTRPVGDRFMDDVNDIAEGLFDRRQDWDTLPVGGCYRINDWGDYVAESDWSDVWDGHPLEEKAWMLADNGEYSSDDVAHMTPAEIEATYDAGFEPEVAFYTEKYEDDHEPGDPIGDGMVENIRQVGERLATRSREDMDFRPGDRVHATPDGYVSEDEWNRAWAGRPAYCADAYELSCRHPGLDMARLSPEQIVAMNRDGNEYVQYMLSDDRAHDGVGYRHADRARREAASRYRQYERNAPYVGRDLNDVICLREAAYTGDGLPLGPDVRDAIVKLMGAPDPTGDKASLSTLALGVNHDPYGTVDAVTALVAHSPSREGDLERRLRDRLEAPSNRQARATAESMSTIMDCVAGNADDTQDAGWLADSLGVFAAYRAGDRDTAKREAEFIHRSMSERRGPLPRQALTADMIARIILDH</sequence>
<protein>
    <submittedName>
        <fullName evidence="2">Uncharacterized protein</fullName>
    </submittedName>
</protein>
<feature type="region of interest" description="Disordered" evidence="1">
    <location>
        <begin position="1"/>
        <end position="41"/>
    </location>
</feature>
<comment type="caution">
    <text evidence="2">The sequence shown here is derived from an EMBL/GenBank/DDBJ whole genome shotgun (WGS) entry which is preliminary data.</text>
</comment>
<dbReference type="OrthoDB" id="9814944at2"/>
<dbReference type="AlphaFoldDB" id="A0A430FAA7"/>